<feature type="region of interest" description="Disordered" evidence="2">
    <location>
        <begin position="206"/>
        <end position="238"/>
    </location>
</feature>
<dbReference type="InterPro" id="IPR013083">
    <property type="entry name" value="Znf_RING/FYVE/PHD"/>
</dbReference>
<dbReference type="PANTHER" id="PTHR14134:SF3">
    <property type="entry name" value="RING-CH-TYPE DOMAIN-CONTAINING PROTEIN"/>
    <property type="match status" value="1"/>
</dbReference>
<comment type="caution">
    <text evidence="3">The sequence shown here is derived from an EMBL/GenBank/DDBJ whole genome shotgun (WGS) entry which is preliminary data.</text>
</comment>
<sequence length="449" mass="51326">MTSRRIMDKGKSKADLAEKVKEIKQRQKNWLKERSVSAERSSCSDMKLTTKSDGKEMPKQQMDHKSSTQLQGYKAASSSRNQNNVTDSTQRAISKLNGHSSNTNPTKSENKTRFKQWMRAKEKQYENSDSEELDHLPSAQSVSLSSRSATSVKSYDSASESVNLPSSRSDQSDIRSISSRLTTQTLDPDQFDALADQIAQRVKAELNVKDTHKNKSDYHATGNSKVHQSSSQGRDSHSDHQLQSHICQICSRTMIPPTHSPMMIIPCGHTYCKCCIEAQDQCPTCLCDISSLACNIMLQQVIMDYSEKKTLSTKANVRNSRSQYKPNNYIEKKDHAEEFQNLCMRCEVLQNEAESMEIKLDMITEKIEKERHQLQNIETEEAKLIKKREEIDNKIQAIQHHKDEYQLGIEKLENEHFQQADKLSLLQETLQSLLMQKDKIRSIARNYDG</sequence>
<evidence type="ECO:0000313" key="4">
    <source>
        <dbReference type="Proteomes" id="UP000749559"/>
    </source>
</evidence>
<feature type="compositionally biased region" description="Polar residues" evidence="2">
    <location>
        <begin position="38"/>
        <end position="47"/>
    </location>
</feature>
<dbReference type="GO" id="GO:0003697">
    <property type="term" value="F:single-stranded DNA binding"/>
    <property type="evidence" value="ECO:0007669"/>
    <property type="project" value="InterPro"/>
</dbReference>
<dbReference type="PROSITE" id="PS00518">
    <property type="entry name" value="ZF_RING_1"/>
    <property type="match status" value="1"/>
</dbReference>
<evidence type="ECO:0000313" key="3">
    <source>
        <dbReference type="EMBL" id="CAH1788166.1"/>
    </source>
</evidence>
<feature type="compositionally biased region" description="Low complexity" evidence="2">
    <location>
        <begin position="138"/>
        <end position="154"/>
    </location>
</feature>
<feature type="compositionally biased region" description="Polar residues" evidence="2">
    <location>
        <begin position="67"/>
        <end position="107"/>
    </location>
</feature>
<dbReference type="AlphaFoldDB" id="A0A8J1Y5W5"/>
<dbReference type="InterPro" id="IPR039577">
    <property type="entry name" value="Rad18"/>
</dbReference>
<dbReference type="GO" id="GO:0061630">
    <property type="term" value="F:ubiquitin protein ligase activity"/>
    <property type="evidence" value="ECO:0007669"/>
    <property type="project" value="InterPro"/>
</dbReference>
<protein>
    <submittedName>
        <fullName evidence="3">Uncharacterized protein</fullName>
    </submittedName>
</protein>
<evidence type="ECO:0000256" key="1">
    <source>
        <dbReference type="SAM" id="Coils"/>
    </source>
</evidence>
<feature type="region of interest" description="Disordered" evidence="2">
    <location>
        <begin position="26"/>
        <end position="174"/>
    </location>
</feature>
<organism evidence="3 4">
    <name type="scientific">Owenia fusiformis</name>
    <name type="common">Polychaete worm</name>
    <dbReference type="NCBI Taxonomy" id="6347"/>
    <lineage>
        <taxon>Eukaryota</taxon>
        <taxon>Metazoa</taxon>
        <taxon>Spiralia</taxon>
        <taxon>Lophotrochozoa</taxon>
        <taxon>Annelida</taxon>
        <taxon>Polychaeta</taxon>
        <taxon>Sedentaria</taxon>
        <taxon>Canalipalpata</taxon>
        <taxon>Sabellida</taxon>
        <taxon>Oweniida</taxon>
        <taxon>Oweniidae</taxon>
        <taxon>Owenia</taxon>
    </lineage>
</organism>
<dbReference type="PANTHER" id="PTHR14134">
    <property type="entry name" value="E3 UBIQUITIN-PROTEIN LIGASE RAD18"/>
    <property type="match status" value="1"/>
</dbReference>
<accession>A0A8J1Y5W5</accession>
<reference evidence="3" key="1">
    <citation type="submission" date="2022-03" db="EMBL/GenBank/DDBJ databases">
        <authorList>
            <person name="Martin C."/>
        </authorList>
    </citation>
    <scope>NUCLEOTIDE SEQUENCE</scope>
</reference>
<dbReference type="GO" id="GO:0006301">
    <property type="term" value="P:DNA damage tolerance"/>
    <property type="evidence" value="ECO:0007669"/>
    <property type="project" value="InterPro"/>
</dbReference>
<dbReference type="SUPFAM" id="SSF57850">
    <property type="entry name" value="RING/U-box"/>
    <property type="match status" value="1"/>
</dbReference>
<dbReference type="InterPro" id="IPR001841">
    <property type="entry name" value="Znf_RING"/>
</dbReference>
<proteinExistence type="predicted"/>
<name>A0A8J1Y5W5_OWEFU</name>
<dbReference type="SMART" id="SM00184">
    <property type="entry name" value="RING"/>
    <property type="match status" value="1"/>
</dbReference>
<gene>
    <name evidence="3" type="ORF">OFUS_LOCUS13752</name>
</gene>
<feature type="compositionally biased region" description="Polar residues" evidence="2">
    <location>
        <begin position="156"/>
        <end position="165"/>
    </location>
</feature>
<dbReference type="OrthoDB" id="6105938at2759"/>
<feature type="compositionally biased region" description="Basic and acidic residues" evidence="2">
    <location>
        <begin position="48"/>
        <end position="66"/>
    </location>
</feature>
<dbReference type="PROSITE" id="PS50089">
    <property type="entry name" value="ZF_RING_2"/>
    <property type="match status" value="1"/>
</dbReference>
<feature type="compositionally biased region" description="Polar residues" evidence="2">
    <location>
        <begin position="221"/>
        <end position="233"/>
    </location>
</feature>
<keyword evidence="4" id="KW-1185">Reference proteome</keyword>
<feature type="coiled-coil region" evidence="1">
    <location>
        <begin position="346"/>
        <end position="429"/>
    </location>
</feature>
<dbReference type="Proteomes" id="UP000749559">
    <property type="component" value="Unassembled WGS sequence"/>
</dbReference>
<dbReference type="Gene3D" id="3.30.40.10">
    <property type="entry name" value="Zinc/RING finger domain, C3HC4 (zinc finger)"/>
    <property type="match status" value="1"/>
</dbReference>
<feature type="compositionally biased region" description="Basic and acidic residues" evidence="2">
    <location>
        <begin position="26"/>
        <end position="37"/>
    </location>
</feature>
<evidence type="ECO:0000256" key="2">
    <source>
        <dbReference type="SAM" id="MobiDB-lite"/>
    </source>
</evidence>
<dbReference type="GO" id="GO:0006513">
    <property type="term" value="P:protein monoubiquitination"/>
    <property type="evidence" value="ECO:0007669"/>
    <property type="project" value="InterPro"/>
</dbReference>
<dbReference type="InterPro" id="IPR017907">
    <property type="entry name" value="Znf_RING_CS"/>
</dbReference>
<keyword evidence="1" id="KW-0175">Coiled coil</keyword>
<feature type="compositionally biased region" description="Basic and acidic residues" evidence="2">
    <location>
        <begin position="206"/>
        <end position="218"/>
    </location>
</feature>
<dbReference type="EMBL" id="CAIIXF020000007">
    <property type="protein sequence ID" value="CAH1788166.1"/>
    <property type="molecule type" value="Genomic_DNA"/>
</dbReference>